<dbReference type="HOGENOM" id="CLU_1004182_0_0_9"/>
<dbReference type="EMBL" id="CBGL010000090">
    <property type="protein sequence ID" value="CDD11544.1"/>
    <property type="molecule type" value="Genomic_DNA"/>
</dbReference>
<feature type="chain" id="PRO_5004423616" evidence="1">
    <location>
        <begin position="23"/>
        <end position="277"/>
    </location>
</feature>
<evidence type="ECO:0000313" key="2">
    <source>
        <dbReference type="EMBL" id="CDD11544.1"/>
    </source>
</evidence>
<proteinExistence type="predicted"/>
<gene>
    <name evidence="2" type="ORF">BN587_00563</name>
</gene>
<feature type="signal peptide" evidence="1">
    <location>
        <begin position="1"/>
        <end position="22"/>
    </location>
</feature>
<name>R6WX98_9FIRM</name>
<comment type="caution">
    <text evidence="2">The sequence shown here is derived from an EMBL/GenBank/DDBJ whole genome shotgun (WGS) entry which is preliminary data.</text>
</comment>
<protein>
    <submittedName>
        <fullName evidence="2">Uncharacterized protein</fullName>
    </submittedName>
</protein>
<dbReference type="AlphaFoldDB" id="R6WX98"/>
<dbReference type="Proteomes" id="UP000014937">
    <property type="component" value="Unassembled WGS sequence"/>
</dbReference>
<dbReference type="RefSeq" id="WP_021719653.1">
    <property type="nucleotide sequence ID" value="NZ_FR892771.1"/>
</dbReference>
<evidence type="ECO:0000256" key="1">
    <source>
        <dbReference type="SAM" id="SignalP"/>
    </source>
</evidence>
<keyword evidence="1" id="KW-0732">Signal</keyword>
<sequence>MMKKLLLLVTALTFLFCSVTSAAEFQPTKKVVLFYRVSDAILQSQNDAEDIAKGQEEFEKELLKHYSKRFLVQDVKRNTYQPTSPVFYQELIKPNQVPLMVQIELAGETTTSTNYQNAYGAQATGYAPAINVHLSEALPRANSKEFVNVDYGIKTYSSGTFALGMNIYAAQTDPRKNVKNSVRASFRDACKLNEQINKFVDPMGAEIEMARFSGNFEKMEELQAQKYAPALAEIERFTAWCNADETKKSFLQGLGMLSTIEQKLAYINQLKSMGYYK</sequence>
<organism evidence="2 3">
    <name type="scientific">Phascolarctobacterium succinatutens CAG:287</name>
    <dbReference type="NCBI Taxonomy" id="1263101"/>
    <lineage>
        <taxon>Bacteria</taxon>
        <taxon>Bacillati</taxon>
        <taxon>Bacillota</taxon>
        <taxon>Negativicutes</taxon>
        <taxon>Acidaminococcales</taxon>
        <taxon>Acidaminococcaceae</taxon>
        <taxon>Phascolarctobacterium</taxon>
    </lineage>
</organism>
<evidence type="ECO:0000313" key="3">
    <source>
        <dbReference type="Proteomes" id="UP000014937"/>
    </source>
</evidence>
<accession>R6WX98</accession>
<reference evidence="2" key="1">
    <citation type="submission" date="2012-11" db="EMBL/GenBank/DDBJ databases">
        <title>Dependencies among metagenomic species, viruses, plasmids and units of genetic variation.</title>
        <authorList>
            <person name="Nielsen H.B."/>
            <person name="Almeida M."/>
            <person name="Juncker A.S."/>
            <person name="Rasmussen S."/>
            <person name="Li J."/>
            <person name="Sunagawa S."/>
            <person name="Plichta D."/>
            <person name="Gautier L."/>
            <person name="Le Chatelier E."/>
            <person name="Peletier E."/>
            <person name="Bonde I."/>
            <person name="Nielsen T."/>
            <person name="Manichanh C."/>
            <person name="Arumugam M."/>
            <person name="Batto J."/>
            <person name="Santos M.B.Q.D."/>
            <person name="Blom N."/>
            <person name="Borruel N."/>
            <person name="Burgdorf K.S."/>
            <person name="Boumezbeur F."/>
            <person name="Casellas F."/>
            <person name="Dore J."/>
            <person name="Guarner F."/>
            <person name="Hansen T."/>
            <person name="Hildebrand F."/>
            <person name="Kaas R.S."/>
            <person name="Kennedy S."/>
            <person name="Kristiansen K."/>
            <person name="Kultima J.R."/>
            <person name="Leonard P."/>
            <person name="Levenez F."/>
            <person name="Lund O."/>
            <person name="Moumen B."/>
            <person name="Le Paslier D."/>
            <person name="Pons N."/>
            <person name="Pedersen O."/>
            <person name="Prifti E."/>
            <person name="Qin J."/>
            <person name="Raes J."/>
            <person name="Tap J."/>
            <person name="Tims S."/>
            <person name="Ussery D.W."/>
            <person name="Yamada T."/>
            <person name="MetaHit consortium"/>
            <person name="Renault P."/>
            <person name="Sicheritz-Ponten T."/>
            <person name="Bork P."/>
            <person name="Wang J."/>
            <person name="Brunak S."/>
            <person name="Ehrlich S.D."/>
        </authorList>
    </citation>
    <scope>NUCLEOTIDE SEQUENCE [LARGE SCALE GENOMIC DNA]</scope>
</reference>